<organism evidence="1 2">
    <name type="scientific">Ignelater luminosus</name>
    <name type="common">Cucubano</name>
    <name type="synonym">Pyrophorus luminosus</name>
    <dbReference type="NCBI Taxonomy" id="2038154"/>
    <lineage>
        <taxon>Eukaryota</taxon>
        <taxon>Metazoa</taxon>
        <taxon>Ecdysozoa</taxon>
        <taxon>Arthropoda</taxon>
        <taxon>Hexapoda</taxon>
        <taxon>Insecta</taxon>
        <taxon>Pterygota</taxon>
        <taxon>Neoptera</taxon>
        <taxon>Endopterygota</taxon>
        <taxon>Coleoptera</taxon>
        <taxon>Polyphaga</taxon>
        <taxon>Elateriformia</taxon>
        <taxon>Elateroidea</taxon>
        <taxon>Elateridae</taxon>
        <taxon>Agrypninae</taxon>
        <taxon>Pyrophorini</taxon>
        <taxon>Ignelater</taxon>
    </lineage>
</organism>
<evidence type="ECO:0000313" key="1">
    <source>
        <dbReference type="EMBL" id="KAF2878802.1"/>
    </source>
</evidence>
<evidence type="ECO:0000313" key="2">
    <source>
        <dbReference type="Proteomes" id="UP000801492"/>
    </source>
</evidence>
<keyword evidence="2" id="KW-1185">Reference proteome</keyword>
<name>A0A8K0FWY5_IGNLU</name>
<dbReference type="EMBL" id="VTPC01091285">
    <property type="protein sequence ID" value="KAF2878802.1"/>
    <property type="molecule type" value="Genomic_DNA"/>
</dbReference>
<dbReference type="OrthoDB" id="8955499at2759"/>
<comment type="caution">
    <text evidence="1">The sequence shown here is derived from an EMBL/GenBank/DDBJ whole genome shotgun (WGS) entry which is preliminary data.</text>
</comment>
<accession>A0A8K0FWY5</accession>
<gene>
    <name evidence="1" type="ORF">ILUMI_27368</name>
</gene>
<reference evidence="1" key="1">
    <citation type="submission" date="2019-08" db="EMBL/GenBank/DDBJ databases">
        <title>The genome of the North American firefly Photinus pyralis.</title>
        <authorList>
            <consortium name="Photinus pyralis genome working group"/>
            <person name="Fallon T.R."/>
            <person name="Sander Lower S.E."/>
            <person name="Weng J.-K."/>
        </authorList>
    </citation>
    <scope>NUCLEOTIDE SEQUENCE</scope>
    <source>
        <strain evidence="1">TRF0915ILg1</strain>
        <tissue evidence="1">Whole body</tissue>
    </source>
</reference>
<dbReference type="Proteomes" id="UP000801492">
    <property type="component" value="Unassembled WGS sequence"/>
</dbReference>
<proteinExistence type="predicted"/>
<dbReference type="AlphaFoldDB" id="A0A8K0FWY5"/>
<protein>
    <submittedName>
        <fullName evidence="1">Uncharacterized protein</fullName>
    </submittedName>
</protein>
<sequence>MVSIVEDEPVPSISKKDEIYSDEDKIPLASFLKHETKPKPKNVQRMTWKKVMCNFNGPHFSSEPDIDTSLEREHFEVQDYISIYFSEDDFINISECTNVKYMLMHGKPMNLTAKDTRVESIVTVMSRDRYFSIRNHLKVIVDGDISDNLRKQDKLWS</sequence>